<dbReference type="EMBL" id="QGHE01000003">
    <property type="protein sequence ID" value="PWJ81173.1"/>
    <property type="molecule type" value="Genomic_DNA"/>
</dbReference>
<evidence type="ECO:0000313" key="13">
    <source>
        <dbReference type="Proteomes" id="UP000245996"/>
    </source>
</evidence>
<feature type="transmembrane region" description="Helical" evidence="10">
    <location>
        <begin position="157"/>
        <end position="180"/>
    </location>
</feature>
<keyword evidence="9" id="KW-0407">Ion channel</keyword>
<evidence type="ECO:0000256" key="6">
    <source>
        <dbReference type="ARBA" id="ARBA00023136"/>
    </source>
</evidence>
<evidence type="ECO:0000313" key="11">
    <source>
        <dbReference type="EMBL" id="PWJ81173.1"/>
    </source>
</evidence>
<feature type="transmembrane region" description="Helical" evidence="10">
    <location>
        <begin position="264"/>
        <end position="281"/>
    </location>
</feature>
<dbReference type="GO" id="GO:0005254">
    <property type="term" value="F:chloride channel activity"/>
    <property type="evidence" value="ECO:0007669"/>
    <property type="project" value="UniProtKB-KW"/>
</dbReference>
<comment type="subcellular location">
    <subcellularLocation>
        <location evidence="1">Membrane</location>
        <topology evidence="1">Multi-pass membrane protein</topology>
    </subcellularLocation>
</comment>
<dbReference type="AlphaFoldDB" id="A0A349ICC2"/>
<feature type="transmembrane region" description="Helical" evidence="10">
    <location>
        <begin position="334"/>
        <end position="353"/>
    </location>
</feature>
<dbReference type="GeneID" id="66824578"/>
<dbReference type="PANTHER" id="PTHR43427:SF6">
    <property type="entry name" value="CHLORIDE CHANNEL PROTEIN CLC-E"/>
    <property type="match status" value="1"/>
</dbReference>
<keyword evidence="4 10" id="KW-1133">Transmembrane helix</keyword>
<feature type="transmembrane region" description="Helical" evidence="10">
    <location>
        <begin position="54"/>
        <end position="75"/>
    </location>
</feature>
<evidence type="ECO:0000313" key="12">
    <source>
        <dbReference type="EMBL" id="SUB14942.1"/>
    </source>
</evidence>
<reference evidence="11 13" key="1">
    <citation type="submission" date="2018-05" db="EMBL/GenBank/DDBJ databases">
        <title>Genomic Encyclopedia of Type Strains, Phase IV (KMG-V): Genome sequencing to study the core and pangenomes of soil and plant-associated prokaryotes.</title>
        <authorList>
            <person name="Whitman W."/>
        </authorList>
    </citation>
    <scope>NUCLEOTIDE SEQUENCE [LARGE SCALE GENOMIC DNA]</scope>
    <source>
        <strain evidence="11 13">PNG 92-11</strain>
    </source>
</reference>
<organism evidence="12 14">
    <name type="scientific">Enterobacter agglomerans</name>
    <name type="common">Erwinia herbicola</name>
    <name type="synonym">Pantoea agglomerans</name>
    <dbReference type="NCBI Taxonomy" id="549"/>
    <lineage>
        <taxon>Bacteria</taxon>
        <taxon>Pseudomonadati</taxon>
        <taxon>Pseudomonadota</taxon>
        <taxon>Gammaproteobacteria</taxon>
        <taxon>Enterobacterales</taxon>
        <taxon>Erwiniaceae</taxon>
        <taxon>Pantoea</taxon>
        <taxon>Pantoea agglomerans group</taxon>
    </lineage>
</organism>
<dbReference type="Proteomes" id="UP000254640">
    <property type="component" value="Unassembled WGS sequence"/>
</dbReference>
<evidence type="ECO:0000256" key="7">
    <source>
        <dbReference type="ARBA" id="ARBA00023173"/>
    </source>
</evidence>
<reference evidence="12 14" key="2">
    <citation type="submission" date="2018-06" db="EMBL/GenBank/DDBJ databases">
        <authorList>
            <consortium name="Pathogen Informatics"/>
            <person name="Doyle S."/>
        </authorList>
    </citation>
    <scope>NUCLEOTIDE SEQUENCE [LARGE SCALE GENOMIC DNA]</scope>
    <source>
        <strain evidence="12 14">NCTC9381</strain>
    </source>
</reference>
<dbReference type="STRING" id="549.BEE12_04085"/>
<feature type="transmembrane region" description="Helical" evidence="10">
    <location>
        <begin position="192"/>
        <end position="210"/>
    </location>
</feature>
<keyword evidence="5" id="KW-0406">Ion transport</keyword>
<keyword evidence="14" id="KW-1185">Reference proteome</keyword>
<dbReference type="OrthoDB" id="9767361at2"/>
<dbReference type="PANTHER" id="PTHR43427">
    <property type="entry name" value="CHLORIDE CHANNEL PROTEIN CLC-E"/>
    <property type="match status" value="1"/>
</dbReference>
<dbReference type="SUPFAM" id="SSF54631">
    <property type="entry name" value="CBS-domain pair"/>
    <property type="match status" value="1"/>
</dbReference>
<keyword evidence="2" id="KW-0813">Transport</keyword>
<dbReference type="RefSeq" id="WP_022623916.1">
    <property type="nucleotide sequence ID" value="NZ_CP034148.1"/>
</dbReference>
<keyword evidence="7" id="KW-0869">Chloride channel</keyword>
<protein>
    <submittedName>
        <fullName evidence="11">CIC family chloride channel protein</fullName>
    </submittedName>
    <submittedName>
        <fullName evidence="12">Voltage-gated ClC-type chloride channel ClcB</fullName>
    </submittedName>
</protein>
<evidence type="ECO:0000256" key="10">
    <source>
        <dbReference type="SAM" id="Phobius"/>
    </source>
</evidence>
<dbReference type="EMBL" id="UGSO01000001">
    <property type="protein sequence ID" value="SUB14942.1"/>
    <property type="molecule type" value="Genomic_DNA"/>
</dbReference>
<evidence type="ECO:0000256" key="8">
    <source>
        <dbReference type="ARBA" id="ARBA00023214"/>
    </source>
</evidence>
<evidence type="ECO:0000256" key="9">
    <source>
        <dbReference type="ARBA" id="ARBA00023303"/>
    </source>
</evidence>
<dbReference type="PRINTS" id="PR00762">
    <property type="entry name" value="CLCHANNEL"/>
</dbReference>
<keyword evidence="6 10" id="KW-0472">Membrane</keyword>
<keyword evidence="3 10" id="KW-0812">Transmembrane</keyword>
<proteinExistence type="predicted"/>
<dbReference type="SUPFAM" id="SSF81340">
    <property type="entry name" value="Clc chloride channel"/>
    <property type="match status" value="1"/>
</dbReference>
<feature type="transmembrane region" description="Helical" evidence="10">
    <location>
        <begin position="359"/>
        <end position="385"/>
    </location>
</feature>
<evidence type="ECO:0000256" key="2">
    <source>
        <dbReference type="ARBA" id="ARBA00022448"/>
    </source>
</evidence>
<dbReference type="InterPro" id="IPR014743">
    <property type="entry name" value="Cl-channel_core"/>
</dbReference>
<gene>
    <name evidence="12" type="primary">clcB</name>
    <name evidence="11" type="ORF">C7430_103124</name>
    <name evidence="12" type="ORF">NCTC9381_00805</name>
</gene>
<evidence type="ECO:0000313" key="14">
    <source>
        <dbReference type="Proteomes" id="UP000254640"/>
    </source>
</evidence>
<dbReference type="GO" id="GO:0005886">
    <property type="term" value="C:plasma membrane"/>
    <property type="evidence" value="ECO:0007669"/>
    <property type="project" value="TreeGrafter"/>
</dbReference>
<dbReference type="CDD" id="cd02205">
    <property type="entry name" value="CBS_pair_SF"/>
    <property type="match status" value="1"/>
</dbReference>
<evidence type="ECO:0000256" key="3">
    <source>
        <dbReference type="ARBA" id="ARBA00022692"/>
    </source>
</evidence>
<accession>A0A2V1YR20</accession>
<dbReference type="Gene3D" id="1.10.3080.10">
    <property type="entry name" value="Clc chloride channel"/>
    <property type="match status" value="1"/>
</dbReference>
<feature type="transmembrane region" description="Helical" evidence="10">
    <location>
        <begin position="301"/>
        <end position="322"/>
    </location>
</feature>
<feature type="transmembrane region" description="Helical" evidence="10">
    <location>
        <begin position="230"/>
        <end position="252"/>
    </location>
</feature>
<dbReference type="Pfam" id="PF00654">
    <property type="entry name" value="Voltage_CLC"/>
    <property type="match status" value="1"/>
</dbReference>
<feature type="transmembrane region" description="Helical" evidence="10">
    <location>
        <begin position="12"/>
        <end position="34"/>
    </location>
</feature>
<dbReference type="InterPro" id="IPR046342">
    <property type="entry name" value="CBS_dom_sf"/>
</dbReference>
<name>A0A349ICC2_ENTAG</name>
<dbReference type="InterPro" id="IPR050368">
    <property type="entry name" value="ClC-type_chloride_channel"/>
</dbReference>
<accession>A0A349ICC2</accession>
<evidence type="ECO:0000256" key="5">
    <source>
        <dbReference type="ARBA" id="ARBA00023065"/>
    </source>
</evidence>
<dbReference type="Gene3D" id="3.10.580.10">
    <property type="entry name" value="CBS-domain"/>
    <property type="match status" value="1"/>
</dbReference>
<evidence type="ECO:0000256" key="1">
    <source>
        <dbReference type="ARBA" id="ARBA00004141"/>
    </source>
</evidence>
<evidence type="ECO:0000256" key="4">
    <source>
        <dbReference type="ARBA" id="ARBA00022989"/>
    </source>
</evidence>
<dbReference type="InterPro" id="IPR001807">
    <property type="entry name" value="ClC"/>
</dbReference>
<feature type="transmembrane region" description="Helical" evidence="10">
    <location>
        <begin position="392"/>
        <end position="411"/>
    </location>
</feature>
<sequence>MKASKHALNWTTLLIAIPVGCAASLVTLAFRGVIELINHLLFARSGEITESLHLWPWIFWPLLVGAGGVLAGYFLRYAVAIEQQQTVKTDYLEVINARLDAVPTRTSLFRALSSIASIGSGASIGKEGPMVQLSALCGSAIGRLLPASLNLKNSDVVAMAAAAGLASVYHAPLASAIFVAEIAFGISALQRLIPLIIAAATAVMTMWTLGFRSALYPLADANFAMDLSSLLMTVVIGLCAGLAGWIVIKCIARSKVLFSRVASLPLRLGAGGFAVGLLALISTDILGNGYEVIVKVMAGHYLLPGLLLLLVLKTLATSLSVGSNAVGGLFTPSLLIGALLGVIIATVGAALHLPLGNVLLYAAIGMAAVLAAVSQAPLMAMLMVLEMTLNSSLLFPLMIATVLASMVVYRLQSASTYPVVSHHFSRSEAKYDFDNMRIAELIIAGAALQPEESVGQALAVSSLKRERYVYVINAAGAFLGVVSIHEISRRVLAQEITLDSPVQCVMDQDFPVVYQNQSMREGWEAFAAVTLERLPVLNNPQERRFLGALTKTSLIQKAQEFL</sequence>
<dbReference type="CDD" id="cd00400">
    <property type="entry name" value="Voltage_gated_ClC"/>
    <property type="match status" value="1"/>
</dbReference>
<dbReference type="GO" id="GO:0034707">
    <property type="term" value="C:chloride channel complex"/>
    <property type="evidence" value="ECO:0007669"/>
    <property type="project" value="UniProtKB-KW"/>
</dbReference>
<keyword evidence="8" id="KW-0868">Chloride</keyword>
<dbReference type="Proteomes" id="UP000245996">
    <property type="component" value="Unassembled WGS sequence"/>
</dbReference>